<dbReference type="EMBL" id="AP025591">
    <property type="protein sequence ID" value="BDG06477.1"/>
    <property type="molecule type" value="Genomic_DNA"/>
</dbReference>
<feature type="domain" description="PAC" evidence="10">
    <location>
        <begin position="75"/>
        <end position="125"/>
    </location>
</feature>
<keyword evidence="6" id="KW-0902">Two-component regulatory system</keyword>
<keyword evidence="5" id="KW-0418">Kinase</keyword>
<evidence type="ECO:0000259" key="10">
    <source>
        <dbReference type="PROSITE" id="PS50113"/>
    </source>
</evidence>
<dbReference type="InterPro" id="IPR003661">
    <property type="entry name" value="HisK_dim/P_dom"/>
</dbReference>
<dbReference type="Pfam" id="PF02518">
    <property type="entry name" value="HATPase_c"/>
    <property type="match status" value="1"/>
</dbReference>
<dbReference type="Gene3D" id="3.30.450.20">
    <property type="entry name" value="PAS domain"/>
    <property type="match status" value="1"/>
</dbReference>
<evidence type="ECO:0000259" key="8">
    <source>
        <dbReference type="PROSITE" id="PS50109"/>
    </source>
</evidence>
<dbReference type="InterPro" id="IPR004358">
    <property type="entry name" value="Sig_transdc_His_kin-like_C"/>
</dbReference>
<evidence type="ECO:0000256" key="5">
    <source>
        <dbReference type="ARBA" id="ARBA00022777"/>
    </source>
</evidence>
<dbReference type="Gene3D" id="3.30.565.10">
    <property type="entry name" value="Histidine kinase-like ATPase, C-terminal domain"/>
    <property type="match status" value="1"/>
</dbReference>
<dbReference type="InterPro" id="IPR003594">
    <property type="entry name" value="HATPase_dom"/>
</dbReference>
<evidence type="ECO:0000259" key="9">
    <source>
        <dbReference type="PROSITE" id="PS50112"/>
    </source>
</evidence>
<dbReference type="SMART" id="SM00388">
    <property type="entry name" value="HisKA"/>
    <property type="match status" value="1"/>
</dbReference>
<dbReference type="InterPro" id="IPR050736">
    <property type="entry name" value="Sensor_HK_Regulatory"/>
</dbReference>
<dbReference type="InterPro" id="IPR005467">
    <property type="entry name" value="His_kinase_dom"/>
</dbReference>
<dbReference type="Proteomes" id="UP001162891">
    <property type="component" value="Chromosome"/>
</dbReference>
<keyword evidence="12" id="KW-1185">Reference proteome</keyword>
<dbReference type="PANTHER" id="PTHR43711:SF1">
    <property type="entry name" value="HISTIDINE KINASE 1"/>
    <property type="match status" value="1"/>
</dbReference>
<dbReference type="Pfam" id="PF13426">
    <property type="entry name" value="PAS_9"/>
    <property type="match status" value="1"/>
</dbReference>
<keyword evidence="3" id="KW-0597">Phosphoprotein</keyword>
<dbReference type="SUPFAM" id="SSF47384">
    <property type="entry name" value="Homodimeric domain of signal transducing histidine kinase"/>
    <property type="match status" value="1"/>
</dbReference>
<dbReference type="PROSITE" id="PS50112">
    <property type="entry name" value="PAS"/>
    <property type="match status" value="1"/>
</dbReference>
<dbReference type="InterPro" id="IPR000014">
    <property type="entry name" value="PAS"/>
</dbReference>
<reference evidence="12" key="1">
    <citation type="journal article" date="2022" name="Int. J. Syst. Evol. Microbiol.">
        <title>Anaeromyxobacter oryzae sp. nov., Anaeromyxobacter diazotrophicus sp. nov. and Anaeromyxobacter paludicola sp. nov., isolated from paddy soils.</title>
        <authorList>
            <person name="Itoh H."/>
            <person name="Xu Z."/>
            <person name="Mise K."/>
            <person name="Masuda Y."/>
            <person name="Ushijima N."/>
            <person name="Hayakawa C."/>
            <person name="Shiratori Y."/>
            <person name="Senoo K."/>
        </authorList>
    </citation>
    <scope>NUCLEOTIDE SEQUENCE [LARGE SCALE GENOMIC DNA]</scope>
    <source>
        <strain evidence="12">Red232</strain>
    </source>
</reference>
<evidence type="ECO:0000256" key="7">
    <source>
        <dbReference type="SAM" id="MobiDB-lite"/>
    </source>
</evidence>
<feature type="region of interest" description="Disordered" evidence="7">
    <location>
        <begin position="355"/>
        <end position="374"/>
    </location>
</feature>
<dbReference type="Gene3D" id="1.10.287.130">
    <property type="match status" value="1"/>
</dbReference>
<organism evidence="11 12">
    <name type="scientific">Anaeromyxobacter oryzae</name>
    <dbReference type="NCBI Taxonomy" id="2918170"/>
    <lineage>
        <taxon>Bacteria</taxon>
        <taxon>Pseudomonadati</taxon>
        <taxon>Myxococcota</taxon>
        <taxon>Myxococcia</taxon>
        <taxon>Myxococcales</taxon>
        <taxon>Cystobacterineae</taxon>
        <taxon>Anaeromyxobacteraceae</taxon>
        <taxon>Anaeromyxobacter</taxon>
    </lineage>
</organism>
<sequence length="374" mass="40880">MDFSLLDSVPDAMVIADEGGVIMWANGNAERLFGYPKAELVGKPVEVLLPARFRAMHQVHRGGYTAAPRTRPMGLGLDLSGLRRDGAEFPAEISLSPIHVDGKTCIIAAVRDVTERKKIEGRARLWRKAQEEVRERDEFLSVASHELRTPVTALQLQLQLLQRAAQRSVAELPGLVGDKVEALERQTRRIALLVNELLDVSRMRLGKLQLRLEALDLAELARDATEHLGPEVERSGSSLALDLVPTTGQWDRMRMEQVFTNLLVNAAKFGEGKPVALRVRPAGELARIEVTDEGIGIAPEHQSRVFERFERAVPAQNFGGLGLGLYIVRQIVEAHGGTIAVSSAPGTGTTFTVELPREPPAAPPPSLDPAEAVH</sequence>
<proteinExistence type="predicted"/>
<evidence type="ECO:0000256" key="3">
    <source>
        <dbReference type="ARBA" id="ARBA00022553"/>
    </source>
</evidence>
<evidence type="ECO:0000256" key="6">
    <source>
        <dbReference type="ARBA" id="ARBA00023012"/>
    </source>
</evidence>
<dbReference type="CDD" id="cd00130">
    <property type="entry name" value="PAS"/>
    <property type="match status" value="1"/>
</dbReference>
<dbReference type="PANTHER" id="PTHR43711">
    <property type="entry name" value="TWO-COMPONENT HISTIDINE KINASE"/>
    <property type="match status" value="1"/>
</dbReference>
<accession>A0ABN6MZT7</accession>
<keyword evidence="4" id="KW-0808">Transferase</keyword>
<dbReference type="Pfam" id="PF00512">
    <property type="entry name" value="HisKA"/>
    <property type="match status" value="1"/>
</dbReference>
<evidence type="ECO:0000256" key="4">
    <source>
        <dbReference type="ARBA" id="ARBA00022679"/>
    </source>
</evidence>
<evidence type="ECO:0000256" key="2">
    <source>
        <dbReference type="ARBA" id="ARBA00012438"/>
    </source>
</evidence>
<evidence type="ECO:0000256" key="1">
    <source>
        <dbReference type="ARBA" id="ARBA00000085"/>
    </source>
</evidence>
<feature type="compositionally biased region" description="Pro residues" evidence="7">
    <location>
        <begin position="358"/>
        <end position="367"/>
    </location>
</feature>
<dbReference type="NCBIfam" id="TIGR00229">
    <property type="entry name" value="sensory_box"/>
    <property type="match status" value="1"/>
</dbReference>
<dbReference type="SUPFAM" id="SSF55785">
    <property type="entry name" value="PYP-like sensor domain (PAS domain)"/>
    <property type="match status" value="1"/>
</dbReference>
<dbReference type="CDD" id="cd00082">
    <property type="entry name" value="HisKA"/>
    <property type="match status" value="1"/>
</dbReference>
<dbReference type="SMART" id="SM00091">
    <property type="entry name" value="PAS"/>
    <property type="match status" value="1"/>
</dbReference>
<dbReference type="InterPro" id="IPR035965">
    <property type="entry name" value="PAS-like_dom_sf"/>
</dbReference>
<dbReference type="RefSeq" id="WP_248356490.1">
    <property type="nucleotide sequence ID" value="NZ_AP025591.1"/>
</dbReference>
<dbReference type="EC" id="2.7.13.3" evidence="2"/>
<name>A0ABN6MZT7_9BACT</name>
<dbReference type="SUPFAM" id="SSF55874">
    <property type="entry name" value="ATPase domain of HSP90 chaperone/DNA topoisomerase II/histidine kinase"/>
    <property type="match status" value="1"/>
</dbReference>
<dbReference type="PRINTS" id="PR00344">
    <property type="entry name" value="BCTRLSENSOR"/>
</dbReference>
<comment type="catalytic activity">
    <reaction evidence="1">
        <text>ATP + protein L-histidine = ADP + protein N-phospho-L-histidine.</text>
        <dbReference type="EC" id="2.7.13.3"/>
    </reaction>
</comment>
<evidence type="ECO:0000313" key="12">
    <source>
        <dbReference type="Proteomes" id="UP001162891"/>
    </source>
</evidence>
<evidence type="ECO:0000313" key="11">
    <source>
        <dbReference type="EMBL" id="BDG06477.1"/>
    </source>
</evidence>
<dbReference type="InterPro" id="IPR000700">
    <property type="entry name" value="PAS-assoc_C"/>
</dbReference>
<gene>
    <name evidence="11" type="ORF">AMOR_54730</name>
</gene>
<dbReference type="CDD" id="cd00075">
    <property type="entry name" value="HATPase"/>
    <property type="match status" value="1"/>
</dbReference>
<dbReference type="PROSITE" id="PS50113">
    <property type="entry name" value="PAC"/>
    <property type="match status" value="1"/>
</dbReference>
<feature type="domain" description="Histidine kinase" evidence="8">
    <location>
        <begin position="142"/>
        <end position="359"/>
    </location>
</feature>
<dbReference type="InterPro" id="IPR036890">
    <property type="entry name" value="HATPase_C_sf"/>
</dbReference>
<feature type="domain" description="PAS" evidence="9">
    <location>
        <begin position="5"/>
        <end position="50"/>
    </location>
</feature>
<dbReference type="SMART" id="SM00387">
    <property type="entry name" value="HATPase_c"/>
    <property type="match status" value="1"/>
</dbReference>
<dbReference type="PROSITE" id="PS50109">
    <property type="entry name" value="HIS_KIN"/>
    <property type="match status" value="1"/>
</dbReference>
<protein>
    <recommendedName>
        <fullName evidence="2">histidine kinase</fullName>
        <ecNumber evidence="2">2.7.13.3</ecNumber>
    </recommendedName>
</protein>
<dbReference type="InterPro" id="IPR036097">
    <property type="entry name" value="HisK_dim/P_sf"/>
</dbReference>